<feature type="signal peptide" evidence="14">
    <location>
        <begin position="1"/>
        <end position="22"/>
    </location>
</feature>
<evidence type="ECO:0000256" key="13">
    <source>
        <dbReference type="SAM" id="MobiDB-lite"/>
    </source>
</evidence>
<evidence type="ECO:0000256" key="9">
    <source>
        <dbReference type="ARBA" id="ARBA00022989"/>
    </source>
</evidence>
<evidence type="ECO:0000313" key="16">
    <source>
        <dbReference type="EMBL" id="CEO45615.1"/>
    </source>
</evidence>
<evidence type="ECO:0000259" key="15">
    <source>
        <dbReference type="Pfam" id="PF00149"/>
    </source>
</evidence>
<keyword evidence="9" id="KW-1133">Transmembrane helix</keyword>
<keyword evidence="6" id="KW-0812">Transmembrane</keyword>
<dbReference type="PANTHER" id="PTHR10340">
    <property type="entry name" value="SPHINGOMYELIN PHOSPHODIESTERASE"/>
    <property type="match status" value="1"/>
</dbReference>
<dbReference type="PANTHER" id="PTHR10340:SF55">
    <property type="entry name" value="ENDOPOLYPHOSPHATASE"/>
    <property type="match status" value="1"/>
</dbReference>
<dbReference type="GO" id="GO:0004309">
    <property type="term" value="F:exopolyphosphatase activity"/>
    <property type="evidence" value="ECO:0007669"/>
    <property type="project" value="TreeGrafter"/>
</dbReference>
<feature type="compositionally biased region" description="Basic and acidic residues" evidence="13">
    <location>
        <begin position="640"/>
        <end position="654"/>
    </location>
</feature>
<dbReference type="Gene3D" id="3.60.21.10">
    <property type="match status" value="1"/>
</dbReference>
<evidence type="ECO:0000256" key="8">
    <source>
        <dbReference type="ARBA" id="ARBA00022968"/>
    </source>
</evidence>
<sequence length="686" mass="78709">MAPLSHSLFLGLAFSWGHIALGSPIQDSQQQVLSRPDTNAQQRRLHGKFLHITDFHPDPFYEVHSSTEEGIACHRKDGPAGTYGAETTDCDSPFSLVNATFDWLRDNVKDEIDFIIWTGDTARHDSDEKHPRNTNEVLATNRKVADKFVETFSDPDGQLLIPIVPTFGNNDFLPHNIFYPGPNKWLRAYSDIWGRFIPEEQHHSFEFGGWFWVEAIPNHLAIFSLNTMYFFDRNAGVDGCAEPSEPGFEHMEWLRVQLQLLRERGMKAILVGHVPPARTETKKNWDETCWQKYTLWLQQYRDVVTGSLYGHMNIDHFLLQDTDELDLILNEEQVDMRGSLYDDVTNQSKEDYLQELRAEWAELPGSAIKLLAAEATEDAVAESDVDSSGKKKKKKRDKELKKIGGKYAERYQLSLVSPSIVPNYFPTLRVFEYNITGIEDQALWVDSFNQASPGTVSQHEDVENTDDDFQELRRRDVDSEGKKKKHKKKHKKKPYKPKDPNFVVPEDPPKGSTPGPAYFPQLLTLNGYTQYFANLTFINNDMSHKSAHSGLSTEKWRDGDFSDKEPTHRVPQPKDFAFEVEYSTFDDKVYKLKDLTVMSYLRLAHRLAKDPKGKSNSVAGSDDSLAENLDFEEDEDDDVESQKGGKHKDKDNTKGKKKKKKHNKAWIEFLHRAFVGTVKKKDLKKM</sequence>
<evidence type="ECO:0000256" key="14">
    <source>
        <dbReference type="SAM" id="SignalP"/>
    </source>
</evidence>
<evidence type="ECO:0000256" key="2">
    <source>
        <dbReference type="ARBA" id="ARBA00010399"/>
    </source>
</evidence>
<feature type="compositionally biased region" description="Basic residues" evidence="13">
    <location>
        <begin position="482"/>
        <end position="495"/>
    </location>
</feature>
<evidence type="ECO:0000256" key="7">
    <source>
        <dbReference type="ARBA" id="ARBA00022801"/>
    </source>
</evidence>
<organism evidence="16">
    <name type="scientific">Bionectria ochroleuca</name>
    <name type="common">Gliocladium roseum</name>
    <dbReference type="NCBI Taxonomy" id="29856"/>
    <lineage>
        <taxon>Eukaryota</taxon>
        <taxon>Fungi</taxon>
        <taxon>Dikarya</taxon>
        <taxon>Ascomycota</taxon>
        <taxon>Pezizomycotina</taxon>
        <taxon>Sordariomycetes</taxon>
        <taxon>Hypocreomycetidae</taxon>
        <taxon>Hypocreales</taxon>
        <taxon>Bionectriaceae</taxon>
        <taxon>Clonostachys</taxon>
    </lineage>
</organism>
<comment type="function">
    <text evidence="12">Catalyzes the hydrolysis of inorganic polyphosphate (polyP) chains of many hundreds of phosphate residues into shorter lengths.</text>
</comment>
<dbReference type="GO" id="GO:0008081">
    <property type="term" value="F:phosphoric diester hydrolase activity"/>
    <property type="evidence" value="ECO:0007669"/>
    <property type="project" value="TreeGrafter"/>
</dbReference>
<dbReference type="EMBL" id="CDPU01000003">
    <property type="protein sequence ID" value="CEO45615.1"/>
    <property type="molecule type" value="Genomic_DNA"/>
</dbReference>
<feature type="region of interest" description="Disordered" evidence="13">
    <location>
        <begin position="453"/>
        <end position="515"/>
    </location>
</feature>
<dbReference type="InterPro" id="IPR012358">
    <property type="entry name" value="EndopolyPtase_N1"/>
</dbReference>
<dbReference type="InterPro" id="IPR004843">
    <property type="entry name" value="Calcineurin-like_PHP"/>
</dbReference>
<keyword evidence="8" id="KW-0735">Signal-anchor</keyword>
<evidence type="ECO:0000256" key="6">
    <source>
        <dbReference type="ARBA" id="ARBA00022692"/>
    </source>
</evidence>
<feature type="domain" description="Calcineurin-like phosphoesterase" evidence="15">
    <location>
        <begin position="48"/>
        <end position="311"/>
    </location>
</feature>
<comment type="similarity">
    <text evidence="2">Belongs to the endopolyphosphatase PPN1 family.</text>
</comment>
<evidence type="ECO:0000256" key="12">
    <source>
        <dbReference type="PIRNR" id="PIRNR027093"/>
    </source>
</evidence>
<evidence type="ECO:0000256" key="10">
    <source>
        <dbReference type="ARBA" id="ARBA00023136"/>
    </source>
</evidence>
<dbReference type="PIRSF" id="PIRSF027093">
    <property type="entry name" value="EndopolyPtase_N1"/>
    <property type="match status" value="1"/>
</dbReference>
<evidence type="ECO:0000256" key="3">
    <source>
        <dbReference type="ARBA" id="ARBA00012459"/>
    </source>
</evidence>
<feature type="compositionally biased region" description="Basic and acidic residues" evidence="13">
    <location>
        <begin position="554"/>
        <end position="568"/>
    </location>
</feature>
<dbReference type="EC" id="3.6.1.10" evidence="3 12"/>
<feature type="compositionally biased region" description="Basic and acidic residues" evidence="13">
    <location>
        <begin position="470"/>
        <end position="481"/>
    </location>
</feature>
<feature type="chain" id="PRO_5002118926" description="Endopolyphosphatase" evidence="14">
    <location>
        <begin position="23"/>
        <end position="686"/>
    </location>
</feature>
<dbReference type="SUPFAM" id="SSF56300">
    <property type="entry name" value="Metallo-dependent phosphatases"/>
    <property type="match status" value="1"/>
</dbReference>
<evidence type="ECO:0000256" key="1">
    <source>
        <dbReference type="ARBA" id="ARBA00004576"/>
    </source>
</evidence>
<evidence type="ECO:0000256" key="5">
    <source>
        <dbReference type="ARBA" id="ARBA00022554"/>
    </source>
</evidence>
<comment type="subcellular location">
    <subcellularLocation>
        <location evidence="1">Vacuole membrane</location>
        <topology evidence="1">Single-pass type II membrane protein</topology>
    </subcellularLocation>
</comment>
<dbReference type="GO" id="GO:0000298">
    <property type="term" value="F:endopolyphosphatase activity"/>
    <property type="evidence" value="ECO:0007669"/>
    <property type="project" value="UniProtKB-EC"/>
</dbReference>
<evidence type="ECO:0000256" key="11">
    <source>
        <dbReference type="ARBA" id="ARBA00023180"/>
    </source>
</evidence>
<name>A0A0B7JSF8_BIOOC</name>
<dbReference type="AlphaFoldDB" id="A0A0B7JSF8"/>
<feature type="region of interest" description="Disordered" evidence="13">
    <location>
        <begin position="611"/>
        <end position="664"/>
    </location>
</feature>
<feature type="region of interest" description="Disordered" evidence="13">
    <location>
        <begin position="544"/>
        <end position="572"/>
    </location>
</feature>
<dbReference type="InterPro" id="IPR029052">
    <property type="entry name" value="Metallo-depent_PP-like"/>
</dbReference>
<reference evidence="16" key="1">
    <citation type="submission" date="2015-01" db="EMBL/GenBank/DDBJ databases">
        <authorList>
            <person name="Durling Mikael"/>
        </authorList>
    </citation>
    <scope>NUCLEOTIDE SEQUENCE</scope>
</reference>
<dbReference type="GO" id="GO:0005774">
    <property type="term" value="C:vacuolar membrane"/>
    <property type="evidence" value="ECO:0007669"/>
    <property type="project" value="UniProtKB-SubCell"/>
</dbReference>
<feature type="compositionally biased region" description="Basic residues" evidence="13">
    <location>
        <begin position="655"/>
        <end position="664"/>
    </location>
</feature>
<dbReference type="GO" id="GO:0006798">
    <property type="term" value="P:polyphosphate catabolic process"/>
    <property type="evidence" value="ECO:0007669"/>
    <property type="project" value="TreeGrafter"/>
</dbReference>
<keyword evidence="11" id="KW-0325">Glycoprotein</keyword>
<accession>A0A0B7JSF8</accession>
<keyword evidence="14" id="KW-0732">Signal</keyword>
<dbReference type="FunFam" id="3.60.21.10:FF:000082">
    <property type="entry name" value="Endopolyphosphatase"/>
    <property type="match status" value="1"/>
</dbReference>
<feature type="compositionally biased region" description="Acidic residues" evidence="13">
    <location>
        <begin position="629"/>
        <end position="639"/>
    </location>
</feature>
<protein>
    <recommendedName>
        <fullName evidence="4 12">Endopolyphosphatase</fullName>
        <ecNumber evidence="3 12">3.6.1.10</ecNumber>
    </recommendedName>
</protein>
<evidence type="ECO:0000256" key="4">
    <source>
        <dbReference type="ARBA" id="ARBA00014458"/>
    </source>
</evidence>
<dbReference type="Pfam" id="PF00149">
    <property type="entry name" value="Metallophos"/>
    <property type="match status" value="1"/>
</dbReference>
<comment type="catalytic activity">
    <reaction evidence="12">
        <text>[phosphate](n+1) + n H2O = (n+1) phosphate + n H(+)</text>
        <dbReference type="Rhea" id="RHEA:22452"/>
        <dbReference type="Rhea" id="RHEA-COMP:14280"/>
        <dbReference type="ChEBI" id="CHEBI:15377"/>
        <dbReference type="ChEBI" id="CHEBI:15378"/>
        <dbReference type="ChEBI" id="CHEBI:16838"/>
        <dbReference type="ChEBI" id="CHEBI:43474"/>
        <dbReference type="EC" id="3.6.1.10"/>
    </reaction>
</comment>
<dbReference type="GO" id="GO:0000324">
    <property type="term" value="C:fungal-type vacuole"/>
    <property type="evidence" value="ECO:0007669"/>
    <property type="project" value="TreeGrafter"/>
</dbReference>
<keyword evidence="7 12" id="KW-0378">Hydrolase</keyword>
<proteinExistence type="inferred from homology"/>
<keyword evidence="10 12" id="KW-0472">Membrane</keyword>
<gene>
    <name evidence="16" type="ORF">BN869_000001670_1</name>
</gene>
<keyword evidence="5 12" id="KW-0926">Vacuole</keyword>